<dbReference type="EMBL" id="BQNB010021492">
    <property type="protein sequence ID" value="GJU06963.1"/>
    <property type="molecule type" value="Genomic_DNA"/>
</dbReference>
<evidence type="ECO:0008006" key="3">
    <source>
        <dbReference type="Google" id="ProtNLM"/>
    </source>
</evidence>
<comment type="caution">
    <text evidence="1">The sequence shown here is derived from an EMBL/GenBank/DDBJ whole genome shotgun (WGS) entry which is preliminary data.</text>
</comment>
<dbReference type="Proteomes" id="UP001151760">
    <property type="component" value="Unassembled WGS sequence"/>
</dbReference>
<reference evidence="1" key="2">
    <citation type="submission" date="2022-01" db="EMBL/GenBank/DDBJ databases">
        <authorList>
            <person name="Yamashiro T."/>
            <person name="Shiraishi A."/>
            <person name="Satake H."/>
            <person name="Nakayama K."/>
        </authorList>
    </citation>
    <scope>NUCLEOTIDE SEQUENCE</scope>
</reference>
<dbReference type="PANTHER" id="PTHR33067:SF39">
    <property type="entry name" value="TRANSCRIPTION FACTOR INTERACTOR AND REGULATOR CCHC(ZN) FAMILY"/>
    <property type="match status" value="1"/>
</dbReference>
<sequence>MDDEPMWAADRVVAPTPVSAITIPETVNEFSIKAEMANYGTLLKELVNNKHKIEQISAAFLSDESSAILQNKVPPKLGDPGSFLIPCNFNKAFSCNALADLAENKLVEVGKFTFLADFVILEMEEDIKVPRTSLDPLWSGLELHLCGDEFLRCD</sequence>
<evidence type="ECO:0000313" key="1">
    <source>
        <dbReference type="EMBL" id="GJU06963.1"/>
    </source>
</evidence>
<reference evidence="1" key="1">
    <citation type="journal article" date="2022" name="Int. J. Mol. Sci.">
        <title>Draft Genome of Tanacetum Coccineum: Genomic Comparison of Closely Related Tanacetum-Family Plants.</title>
        <authorList>
            <person name="Yamashiro T."/>
            <person name="Shiraishi A."/>
            <person name="Nakayama K."/>
            <person name="Satake H."/>
        </authorList>
    </citation>
    <scope>NUCLEOTIDE SEQUENCE</scope>
</reference>
<name>A0ABQ5J657_9ASTR</name>
<proteinExistence type="predicted"/>
<organism evidence="1 2">
    <name type="scientific">Tanacetum coccineum</name>
    <dbReference type="NCBI Taxonomy" id="301880"/>
    <lineage>
        <taxon>Eukaryota</taxon>
        <taxon>Viridiplantae</taxon>
        <taxon>Streptophyta</taxon>
        <taxon>Embryophyta</taxon>
        <taxon>Tracheophyta</taxon>
        <taxon>Spermatophyta</taxon>
        <taxon>Magnoliopsida</taxon>
        <taxon>eudicotyledons</taxon>
        <taxon>Gunneridae</taxon>
        <taxon>Pentapetalae</taxon>
        <taxon>asterids</taxon>
        <taxon>campanulids</taxon>
        <taxon>Asterales</taxon>
        <taxon>Asteraceae</taxon>
        <taxon>Asteroideae</taxon>
        <taxon>Anthemideae</taxon>
        <taxon>Anthemidinae</taxon>
        <taxon>Tanacetum</taxon>
    </lineage>
</organism>
<accession>A0ABQ5J657</accession>
<gene>
    <name evidence="1" type="ORF">Tco_1123393</name>
</gene>
<evidence type="ECO:0000313" key="2">
    <source>
        <dbReference type="Proteomes" id="UP001151760"/>
    </source>
</evidence>
<protein>
    <recommendedName>
        <fullName evidence="3">Reverse transcriptase domain-containing protein</fullName>
    </recommendedName>
</protein>
<keyword evidence="2" id="KW-1185">Reference proteome</keyword>
<dbReference type="PANTHER" id="PTHR33067">
    <property type="entry name" value="RNA-DIRECTED DNA POLYMERASE-RELATED"/>
    <property type="match status" value="1"/>
</dbReference>